<feature type="transmembrane region" description="Helical" evidence="6">
    <location>
        <begin position="143"/>
        <end position="164"/>
    </location>
</feature>
<dbReference type="PATRIC" id="fig|1121338.3.peg.1165"/>
<dbReference type="InterPro" id="IPR003740">
    <property type="entry name" value="YitT"/>
</dbReference>
<accession>A0A151B4W7</accession>
<evidence type="ECO:0000313" key="8">
    <source>
        <dbReference type="EMBL" id="KYH34964.1"/>
    </source>
</evidence>
<feature type="transmembrane region" description="Helical" evidence="6">
    <location>
        <begin position="68"/>
        <end position="89"/>
    </location>
</feature>
<feature type="transmembrane region" description="Helical" evidence="6">
    <location>
        <begin position="109"/>
        <end position="136"/>
    </location>
</feature>
<dbReference type="InterPro" id="IPR051461">
    <property type="entry name" value="UPF0750_membrane"/>
</dbReference>
<feature type="domain" description="DUF2179" evidence="7">
    <location>
        <begin position="284"/>
        <end position="338"/>
    </location>
</feature>
<evidence type="ECO:0000313" key="9">
    <source>
        <dbReference type="Proteomes" id="UP000075531"/>
    </source>
</evidence>
<dbReference type="Pfam" id="PF10035">
    <property type="entry name" value="DUF2179"/>
    <property type="match status" value="1"/>
</dbReference>
<name>A0A151B4W7_9CLOT</name>
<dbReference type="InterPro" id="IPR019264">
    <property type="entry name" value="DUF2179"/>
</dbReference>
<evidence type="ECO:0000256" key="3">
    <source>
        <dbReference type="ARBA" id="ARBA00022692"/>
    </source>
</evidence>
<comment type="subcellular location">
    <subcellularLocation>
        <location evidence="1">Cell membrane</location>
        <topology evidence="1">Multi-pass membrane protein</topology>
    </subcellularLocation>
</comment>
<keyword evidence="9" id="KW-1185">Reference proteome</keyword>
<gene>
    <name evidence="8" type="ORF">CLTEP_11280</name>
</gene>
<dbReference type="InterPro" id="IPR015867">
    <property type="entry name" value="N-reg_PII/ATP_PRibTrfase_C"/>
</dbReference>
<protein>
    <recommendedName>
        <fullName evidence="7">DUF2179 domain-containing protein</fullName>
    </recommendedName>
</protein>
<evidence type="ECO:0000256" key="4">
    <source>
        <dbReference type="ARBA" id="ARBA00022989"/>
    </source>
</evidence>
<evidence type="ECO:0000256" key="2">
    <source>
        <dbReference type="ARBA" id="ARBA00022475"/>
    </source>
</evidence>
<proteinExistence type="predicted"/>
<evidence type="ECO:0000259" key="7">
    <source>
        <dbReference type="Pfam" id="PF10035"/>
    </source>
</evidence>
<dbReference type="AlphaFoldDB" id="A0A151B4W7"/>
<dbReference type="PANTHER" id="PTHR33545">
    <property type="entry name" value="UPF0750 MEMBRANE PROTEIN YITT-RELATED"/>
    <property type="match status" value="1"/>
</dbReference>
<dbReference type="STRING" id="1121338.CLTEP_11280"/>
<organism evidence="8 9">
    <name type="scientific">Clostridium tepidiprofundi DSM 19306</name>
    <dbReference type="NCBI Taxonomy" id="1121338"/>
    <lineage>
        <taxon>Bacteria</taxon>
        <taxon>Bacillati</taxon>
        <taxon>Bacillota</taxon>
        <taxon>Clostridia</taxon>
        <taxon>Eubacteriales</taxon>
        <taxon>Clostridiaceae</taxon>
        <taxon>Clostridium</taxon>
    </lineage>
</organism>
<evidence type="ECO:0000256" key="1">
    <source>
        <dbReference type="ARBA" id="ARBA00004651"/>
    </source>
</evidence>
<evidence type="ECO:0000256" key="6">
    <source>
        <dbReference type="SAM" id="Phobius"/>
    </source>
</evidence>
<dbReference type="CDD" id="cd16380">
    <property type="entry name" value="YitT_C"/>
    <property type="match status" value="1"/>
</dbReference>
<reference evidence="8 9" key="1">
    <citation type="submission" date="2016-02" db="EMBL/GenBank/DDBJ databases">
        <title>Genome sequence of Clostridium tepidiprofundi DSM 19306.</title>
        <authorList>
            <person name="Poehlein A."/>
            <person name="Daniel R."/>
        </authorList>
    </citation>
    <scope>NUCLEOTIDE SEQUENCE [LARGE SCALE GENOMIC DNA]</scope>
    <source>
        <strain evidence="8 9">DSM 19306</strain>
    </source>
</reference>
<keyword evidence="2" id="KW-1003">Cell membrane</keyword>
<feature type="transmembrane region" description="Helical" evidence="6">
    <location>
        <begin position="213"/>
        <end position="232"/>
    </location>
</feature>
<keyword evidence="3 6" id="KW-0812">Transmembrane</keyword>
<evidence type="ECO:0000256" key="5">
    <source>
        <dbReference type="ARBA" id="ARBA00023136"/>
    </source>
</evidence>
<feature type="transmembrane region" description="Helical" evidence="6">
    <location>
        <begin position="170"/>
        <end position="192"/>
    </location>
</feature>
<dbReference type="PANTHER" id="PTHR33545:SF9">
    <property type="entry name" value="UPF0750 MEMBRANE PROTEIN YITE"/>
    <property type="match status" value="1"/>
</dbReference>
<keyword evidence="4 6" id="KW-1133">Transmembrane helix</keyword>
<dbReference type="GO" id="GO:0005886">
    <property type="term" value="C:plasma membrane"/>
    <property type="evidence" value="ECO:0007669"/>
    <property type="project" value="UniProtKB-SubCell"/>
</dbReference>
<dbReference type="Pfam" id="PF02588">
    <property type="entry name" value="YitT_membrane"/>
    <property type="match status" value="1"/>
</dbReference>
<keyword evidence="5 6" id="KW-0472">Membrane</keyword>
<dbReference type="EMBL" id="LTBA01000008">
    <property type="protein sequence ID" value="KYH34964.1"/>
    <property type="molecule type" value="Genomic_DNA"/>
</dbReference>
<dbReference type="Proteomes" id="UP000075531">
    <property type="component" value="Unassembled WGS sequence"/>
</dbReference>
<sequence length="346" mass="38350">MTDYTPKKIIKILDKCRIIKYNIYCFEGMNEKKYSRNFNYEYIHSRRINFTVRGMRSMKKNVDIKKSIKEFAVITFGVALVACALYFFLMPDDIAAGGVNGLSMVINHFIPALPVGSLMLIMNVILFIVGFIVIGVGFGIKTIYASFALSGGIWLLEVICPHNAPMTNDVLLNLILGILIQGVGMGIVFNANASTGGTDILAKILNKYTHIDIGKSLLMIDVSVTLFAGVAFGLSQGLYSLLSVIINGLVIDSAIEGLTAHREVMIVSDKTEIIKDFIINDLNRGATFYYGKGAYRGKDIEILDTIVDKKQFIRLKNYIKETDPTAFVKVQNVHETLGDGFKSILE</sequence>
<dbReference type="Gene3D" id="3.30.70.120">
    <property type="match status" value="1"/>
</dbReference>
<comment type="caution">
    <text evidence="8">The sequence shown here is derived from an EMBL/GenBank/DDBJ whole genome shotgun (WGS) entry which is preliminary data.</text>
</comment>